<dbReference type="EMBL" id="ONZP01000332">
    <property type="protein sequence ID" value="SPJ81730.1"/>
    <property type="molecule type" value="Genomic_DNA"/>
</dbReference>
<dbReference type="GO" id="GO:0050660">
    <property type="term" value="F:flavin adenine dinucleotide binding"/>
    <property type="evidence" value="ECO:0007669"/>
    <property type="project" value="InterPro"/>
</dbReference>
<evidence type="ECO:0000313" key="2">
    <source>
        <dbReference type="EMBL" id="SPJ81730.1"/>
    </source>
</evidence>
<organism evidence="2 3">
    <name type="scientific">Fusarium torulosum</name>
    <dbReference type="NCBI Taxonomy" id="33205"/>
    <lineage>
        <taxon>Eukaryota</taxon>
        <taxon>Fungi</taxon>
        <taxon>Dikarya</taxon>
        <taxon>Ascomycota</taxon>
        <taxon>Pezizomycotina</taxon>
        <taxon>Sordariomycetes</taxon>
        <taxon>Hypocreomycetidae</taxon>
        <taxon>Hypocreales</taxon>
        <taxon>Nectriaceae</taxon>
        <taxon>Fusarium</taxon>
    </lineage>
</organism>
<protein>
    <recommendedName>
        <fullName evidence="1">Berberine/berberine-like domain-containing protein</fullName>
    </recommendedName>
</protein>
<dbReference type="Pfam" id="PF08031">
    <property type="entry name" value="BBE"/>
    <property type="match status" value="1"/>
</dbReference>
<dbReference type="GO" id="GO:0016491">
    <property type="term" value="F:oxidoreductase activity"/>
    <property type="evidence" value="ECO:0007669"/>
    <property type="project" value="InterPro"/>
</dbReference>
<keyword evidence="3" id="KW-1185">Reference proteome</keyword>
<dbReference type="Proteomes" id="UP001187734">
    <property type="component" value="Unassembled WGS sequence"/>
</dbReference>
<feature type="domain" description="Berberine/berberine-like" evidence="1">
    <location>
        <begin position="228"/>
        <end position="263"/>
    </location>
</feature>
<dbReference type="Gene3D" id="3.40.462.20">
    <property type="match status" value="1"/>
</dbReference>
<dbReference type="AlphaFoldDB" id="A0AAE8MF43"/>
<dbReference type="InterPro" id="IPR016169">
    <property type="entry name" value="FAD-bd_PCMH_sub2"/>
</dbReference>
<proteinExistence type="predicted"/>
<reference evidence="2" key="1">
    <citation type="submission" date="2018-03" db="EMBL/GenBank/DDBJ databases">
        <authorList>
            <person name="Guldener U."/>
        </authorList>
    </citation>
    <scope>NUCLEOTIDE SEQUENCE</scope>
</reference>
<evidence type="ECO:0000259" key="1">
    <source>
        <dbReference type="Pfam" id="PF08031"/>
    </source>
</evidence>
<dbReference type="Gene3D" id="3.30.465.10">
    <property type="match status" value="1"/>
</dbReference>
<gene>
    <name evidence="2" type="ORF">FTOL_09135</name>
</gene>
<sequence length="265" mass="29502">MPQATVWTIDVSTKTTSCTTCWYRFVAELHAYLPELKKGGFQGNYVLGGPPSYENLTFYGLFFLYNKPNGTTQRLIQPFISHLEAENETTEFTSNIIWAPSWISVYKKFTDLGSSAATGGGATTSRLLSAKALTKDVDAPAQTLDIIGPSAERPQNVFSNPSISGSMAIRSVKVNSALNPVWRDTVVYMAVSSGWKDNMPYQQAERAVDDMDNVKGAALRRLEPNGGAYMKEADLYEPDWQKSFFGKDYKRLRSIKAKYDPDSLQ</sequence>
<accession>A0AAE8MF43</accession>
<dbReference type="InterPro" id="IPR012951">
    <property type="entry name" value="BBE"/>
</dbReference>
<name>A0AAE8MF43_9HYPO</name>
<comment type="caution">
    <text evidence="2">The sequence shown here is derived from an EMBL/GenBank/DDBJ whole genome shotgun (WGS) entry which is preliminary data.</text>
</comment>
<evidence type="ECO:0000313" key="3">
    <source>
        <dbReference type="Proteomes" id="UP001187734"/>
    </source>
</evidence>